<dbReference type="EMBL" id="QRMZ01000004">
    <property type="protein sequence ID" value="RHK07371.1"/>
    <property type="molecule type" value="Genomic_DNA"/>
</dbReference>
<evidence type="ECO:0000313" key="3">
    <source>
        <dbReference type="Proteomes" id="UP000286288"/>
    </source>
</evidence>
<feature type="chain" id="PRO_5038885590" description="WxL domain-containing protein" evidence="1">
    <location>
        <begin position="23"/>
        <end position="164"/>
    </location>
</feature>
<evidence type="ECO:0008006" key="4">
    <source>
        <dbReference type="Google" id="ProtNLM"/>
    </source>
</evidence>
<sequence length="164" mass="17209">MKKVILGTTFIASLLLAGGVNAFANTIPTITKPIEIEIIDGVATFQFNELMPEETSSVEITSDILEENGGKVSGAIPNVGGTLQNLTSAAKTVNIVTTAPENTISITENALIPVEALAYSAANESKEVTFTIDRVSAIAYDDENRPVITITAQDATDTGETPPL</sequence>
<proteinExistence type="predicted"/>
<organism evidence="2 3">
    <name type="scientific">Enterococcus casseliflavus</name>
    <name type="common">Enterococcus flavescens</name>
    <dbReference type="NCBI Taxonomy" id="37734"/>
    <lineage>
        <taxon>Bacteria</taxon>
        <taxon>Bacillati</taxon>
        <taxon>Bacillota</taxon>
        <taxon>Bacilli</taxon>
        <taxon>Lactobacillales</taxon>
        <taxon>Enterococcaceae</taxon>
        <taxon>Enterococcus</taxon>
    </lineage>
</organism>
<dbReference type="Proteomes" id="UP000286288">
    <property type="component" value="Unassembled WGS sequence"/>
</dbReference>
<keyword evidence="1" id="KW-0732">Signal</keyword>
<dbReference type="AlphaFoldDB" id="A0A415EVQ1"/>
<feature type="signal peptide" evidence="1">
    <location>
        <begin position="1"/>
        <end position="22"/>
    </location>
</feature>
<evidence type="ECO:0000256" key="1">
    <source>
        <dbReference type="SAM" id="SignalP"/>
    </source>
</evidence>
<name>A0A415EVQ1_ENTCA</name>
<protein>
    <recommendedName>
        <fullName evidence="4">WxL domain-containing protein</fullName>
    </recommendedName>
</protein>
<gene>
    <name evidence="2" type="ORF">DW084_03640</name>
</gene>
<accession>A0A415EVQ1</accession>
<evidence type="ECO:0000313" key="2">
    <source>
        <dbReference type="EMBL" id="RHK07371.1"/>
    </source>
</evidence>
<comment type="caution">
    <text evidence="2">The sequence shown here is derived from an EMBL/GenBank/DDBJ whole genome shotgun (WGS) entry which is preliminary data.</text>
</comment>
<reference evidence="2 3" key="1">
    <citation type="submission" date="2018-08" db="EMBL/GenBank/DDBJ databases">
        <title>A genome reference for cultivated species of the human gut microbiota.</title>
        <authorList>
            <person name="Zou Y."/>
            <person name="Xue W."/>
            <person name="Luo G."/>
        </authorList>
    </citation>
    <scope>NUCLEOTIDE SEQUENCE [LARGE SCALE GENOMIC DNA]</scope>
    <source>
        <strain evidence="2 3">AF48-16</strain>
    </source>
</reference>